<dbReference type="SUPFAM" id="SSF56112">
    <property type="entry name" value="Protein kinase-like (PK-like)"/>
    <property type="match status" value="1"/>
</dbReference>
<sequence>MSLVSDQVPGELLEMAKALLPGTSLKAARFVRGGIHDVVLLPGVAAVRVSRRPSGAQALPRRTEVLRAIAAAGLPFAVPEPLTPVTTFGARAAVAVSWLDGAGLPDGVGDPVRIGELLRALRELAVTSRLRAVLSTPRTRTGGHHWADILAEEVIPRLPGRWREEGRRRLDDALALEEVPDRLVHGDLGADNIHWSGDGTLIGVLDWDRAHLFDPAVDAATMGWLHGWDNLRKAVDGATYRRARVWDRTFGVTHLVAALDGRPLANADSYVRHIVAWLDISTSTRRTPRDGTKDGAA</sequence>
<organism evidence="2 3">
    <name type="scientific">Streptosporangium carneum</name>
    <dbReference type="NCBI Taxonomy" id="47481"/>
    <lineage>
        <taxon>Bacteria</taxon>
        <taxon>Bacillati</taxon>
        <taxon>Actinomycetota</taxon>
        <taxon>Actinomycetes</taxon>
        <taxon>Streptosporangiales</taxon>
        <taxon>Streptosporangiaceae</taxon>
        <taxon>Streptosporangium</taxon>
    </lineage>
</organism>
<name>A0A9W6I026_9ACTN</name>
<dbReference type="InterPro" id="IPR002575">
    <property type="entry name" value="Aminoglycoside_PTrfase"/>
</dbReference>
<accession>A0A9W6I026</accession>
<evidence type="ECO:0000313" key="2">
    <source>
        <dbReference type="EMBL" id="GLK09228.1"/>
    </source>
</evidence>
<gene>
    <name evidence="2" type="ORF">GCM10017600_26340</name>
</gene>
<evidence type="ECO:0000313" key="3">
    <source>
        <dbReference type="Proteomes" id="UP001143474"/>
    </source>
</evidence>
<dbReference type="Pfam" id="PF01636">
    <property type="entry name" value="APH"/>
    <property type="match status" value="1"/>
</dbReference>
<evidence type="ECO:0000259" key="1">
    <source>
        <dbReference type="Pfam" id="PF01636"/>
    </source>
</evidence>
<proteinExistence type="predicted"/>
<keyword evidence="3" id="KW-1185">Reference proteome</keyword>
<comment type="caution">
    <text evidence="2">The sequence shown here is derived from an EMBL/GenBank/DDBJ whole genome shotgun (WGS) entry which is preliminary data.</text>
</comment>
<reference evidence="2" key="1">
    <citation type="journal article" date="2014" name="Int. J. Syst. Evol. Microbiol.">
        <title>Complete genome sequence of Corynebacterium casei LMG S-19264T (=DSM 44701T), isolated from a smear-ripened cheese.</title>
        <authorList>
            <consortium name="US DOE Joint Genome Institute (JGI-PGF)"/>
            <person name="Walter F."/>
            <person name="Albersmeier A."/>
            <person name="Kalinowski J."/>
            <person name="Ruckert C."/>
        </authorList>
    </citation>
    <scope>NUCLEOTIDE SEQUENCE</scope>
    <source>
        <strain evidence="2">VKM Ac-2007</strain>
    </source>
</reference>
<dbReference type="EMBL" id="BSEV01000004">
    <property type="protein sequence ID" value="GLK09228.1"/>
    <property type="molecule type" value="Genomic_DNA"/>
</dbReference>
<dbReference type="AlphaFoldDB" id="A0A9W6I026"/>
<protein>
    <submittedName>
        <fullName evidence="2">Phosphotransferase</fullName>
    </submittedName>
</protein>
<dbReference type="Proteomes" id="UP001143474">
    <property type="component" value="Unassembled WGS sequence"/>
</dbReference>
<feature type="domain" description="Aminoglycoside phosphotransferase" evidence="1">
    <location>
        <begin position="45"/>
        <end position="235"/>
    </location>
</feature>
<dbReference type="InterPro" id="IPR011009">
    <property type="entry name" value="Kinase-like_dom_sf"/>
</dbReference>
<dbReference type="Gene3D" id="3.90.1200.10">
    <property type="match status" value="1"/>
</dbReference>
<reference evidence="2" key="2">
    <citation type="submission" date="2023-01" db="EMBL/GenBank/DDBJ databases">
        <authorList>
            <person name="Sun Q."/>
            <person name="Evtushenko L."/>
        </authorList>
    </citation>
    <scope>NUCLEOTIDE SEQUENCE</scope>
    <source>
        <strain evidence="2">VKM Ac-2007</strain>
    </source>
</reference>